<comment type="catalytic activity">
    <reaction evidence="10">
        <text>di-trans,octa-cis-undecaprenyl diphospho-N-acetyl-alpha-D-muramoyl-L-alanyl-D-glutamyl-meso-2,6-diaminopimeloyl-D-alanyl-D-alanine + UDP-N-acetyl-alpha-D-glucosamine = di-trans,octa-cis-undecaprenyl diphospho-[N-acetyl-alpha-D-glucosaminyl-(1-&gt;4)]-N-acetyl-alpha-D-muramoyl-L-alanyl-D-glutamyl-meso-2,6-diaminopimeloyl-D-alanyl-D-alanine + UDP + H(+)</text>
        <dbReference type="Rhea" id="RHEA:31227"/>
        <dbReference type="ChEBI" id="CHEBI:15378"/>
        <dbReference type="ChEBI" id="CHEBI:57705"/>
        <dbReference type="ChEBI" id="CHEBI:58223"/>
        <dbReference type="ChEBI" id="CHEBI:61387"/>
        <dbReference type="ChEBI" id="CHEBI:61388"/>
        <dbReference type="EC" id="2.4.1.227"/>
    </reaction>
</comment>
<evidence type="ECO:0000256" key="2">
    <source>
        <dbReference type="ARBA" id="ARBA00022618"/>
    </source>
</evidence>
<dbReference type="GO" id="GO:0009252">
    <property type="term" value="P:peptidoglycan biosynthetic process"/>
    <property type="evidence" value="ECO:0007669"/>
    <property type="project" value="UniProtKB-UniRule"/>
</dbReference>
<dbReference type="GO" id="GO:0050511">
    <property type="term" value="F:undecaprenyldiphospho-muramoylpentapeptide beta-N-acetylglucosaminyltransferase activity"/>
    <property type="evidence" value="ECO:0007669"/>
    <property type="project" value="UniProtKB-UniRule"/>
</dbReference>
<dbReference type="UniPathway" id="UPA00219"/>
<evidence type="ECO:0000313" key="14">
    <source>
        <dbReference type="Proteomes" id="UP000217999"/>
    </source>
</evidence>
<dbReference type="EC" id="2.4.1.227" evidence="10"/>
<feature type="binding site" evidence="10">
    <location>
        <position position="290"/>
    </location>
    <ligand>
        <name>UDP-N-acetyl-alpha-D-glucosamine</name>
        <dbReference type="ChEBI" id="CHEBI:57705"/>
    </ligand>
</feature>
<dbReference type="GO" id="GO:0051991">
    <property type="term" value="F:UDP-N-acetyl-D-glucosamine:N-acetylmuramoyl-L-alanyl-D-glutamyl-meso-2,6-diaminopimelyl-D-alanyl-D-alanine-diphosphoundecaprenol 4-beta-N-acetylglucosaminlytransferase activity"/>
    <property type="evidence" value="ECO:0007669"/>
    <property type="project" value="RHEA"/>
</dbReference>
<dbReference type="Pfam" id="PF03033">
    <property type="entry name" value="Glyco_transf_28"/>
    <property type="match status" value="1"/>
</dbReference>
<dbReference type="HAMAP" id="MF_00033">
    <property type="entry name" value="MurG"/>
    <property type="match status" value="1"/>
</dbReference>
<evidence type="ECO:0000256" key="7">
    <source>
        <dbReference type="ARBA" id="ARBA00023136"/>
    </source>
</evidence>
<dbReference type="PANTHER" id="PTHR21015">
    <property type="entry name" value="UDP-N-ACETYLGLUCOSAMINE--N-ACETYLMURAMYL-(PENTAPEPTIDE) PYROPHOSPHORYL-UNDECAPRENOL N-ACETYLGLUCOSAMINE TRANSFERASE 1"/>
    <property type="match status" value="1"/>
</dbReference>
<evidence type="ECO:0000256" key="1">
    <source>
        <dbReference type="ARBA" id="ARBA00022475"/>
    </source>
</evidence>
<keyword evidence="3 10" id="KW-0328">Glycosyltransferase</keyword>
<organism evidence="13 14">
    <name type="scientific">Vandammella animalimorsus</name>
    <dbReference type="NCBI Taxonomy" id="2029117"/>
    <lineage>
        <taxon>Bacteria</taxon>
        <taxon>Pseudomonadati</taxon>
        <taxon>Pseudomonadota</taxon>
        <taxon>Betaproteobacteria</taxon>
        <taxon>Burkholderiales</taxon>
        <taxon>Comamonadaceae</taxon>
        <taxon>Vandammella</taxon>
    </lineage>
</organism>
<keyword evidence="7 10" id="KW-0472">Membrane</keyword>
<feature type="binding site" evidence="10">
    <location>
        <begin position="15"/>
        <end position="17"/>
    </location>
    <ligand>
        <name>UDP-N-acetyl-alpha-D-glucosamine</name>
        <dbReference type="ChEBI" id="CHEBI:57705"/>
    </ligand>
</feature>
<dbReference type="Pfam" id="PF04101">
    <property type="entry name" value="Glyco_tran_28_C"/>
    <property type="match status" value="1"/>
</dbReference>
<feature type="domain" description="Glycosyl transferase family 28 C-terminal" evidence="12">
    <location>
        <begin position="185"/>
        <end position="346"/>
    </location>
</feature>
<keyword evidence="2 10" id="KW-0132">Cell division</keyword>
<feature type="binding site" evidence="10">
    <location>
        <position position="127"/>
    </location>
    <ligand>
        <name>UDP-N-acetyl-alpha-D-glucosamine</name>
        <dbReference type="ChEBI" id="CHEBI:57705"/>
    </ligand>
</feature>
<dbReference type="CDD" id="cd03785">
    <property type="entry name" value="GT28_MurG"/>
    <property type="match status" value="1"/>
</dbReference>
<keyword evidence="4 10" id="KW-0808">Transferase</keyword>
<evidence type="ECO:0000256" key="4">
    <source>
        <dbReference type="ARBA" id="ARBA00022679"/>
    </source>
</evidence>
<feature type="binding site" evidence="10">
    <location>
        <position position="245"/>
    </location>
    <ligand>
        <name>UDP-N-acetyl-alpha-D-glucosamine</name>
        <dbReference type="ChEBI" id="CHEBI:57705"/>
    </ligand>
</feature>
<dbReference type="InterPro" id="IPR004276">
    <property type="entry name" value="GlycoTrans_28_N"/>
</dbReference>
<keyword evidence="9 10" id="KW-0961">Cell wall biogenesis/degradation</keyword>
<evidence type="ECO:0000256" key="5">
    <source>
        <dbReference type="ARBA" id="ARBA00022960"/>
    </source>
</evidence>
<dbReference type="PANTHER" id="PTHR21015:SF22">
    <property type="entry name" value="GLYCOSYLTRANSFERASE"/>
    <property type="match status" value="1"/>
</dbReference>
<keyword evidence="1 10" id="KW-1003">Cell membrane</keyword>
<dbReference type="SUPFAM" id="SSF53756">
    <property type="entry name" value="UDP-Glycosyltransferase/glycogen phosphorylase"/>
    <property type="match status" value="1"/>
</dbReference>
<accession>A0A2A2AC77</accession>
<dbReference type="GO" id="GO:0051301">
    <property type="term" value="P:cell division"/>
    <property type="evidence" value="ECO:0007669"/>
    <property type="project" value="UniProtKB-KW"/>
</dbReference>
<dbReference type="GO" id="GO:0071555">
    <property type="term" value="P:cell wall organization"/>
    <property type="evidence" value="ECO:0007669"/>
    <property type="project" value="UniProtKB-KW"/>
</dbReference>
<keyword evidence="8 10" id="KW-0131">Cell cycle</keyword>
<dbReference type="RefSeq" id="WP_095549466.1">
    <property type="nucleotide sequence ID" value="NZ_NSJF01000002.1"/>
</dbReference>
<comment type="caution">
    <text evidence="10">Lacks conserved residue(s) required for the propagation of feature annotation.</text>
</comment>
<comment type="subcellular location">
    <subcellularLocation>
        <location evidence="10">Cell membrane</location>
        <topology evidence="10">Peripheral membrane protein</topology>
        <orientation evidence="10">Cytoplasmic side</orientation>
    </subcellularLocation>
</comment>
<feature type="domain" description="Glycosyltransferase family 28 N-terminal" evidence="11">
    <location>
        <begin position="8"/>
        <end position="142"/>
    </location>
</feature>
<dbReference type="InterPro" id="IPR007235">
    <property type="entry name" value="Glyco_trans_28_C"/>
</dbReference>
<sequence>MSEAGKRVLIMAGGTGGHIFPGIAVAQALQASGWQVAWLGGTGGMEHQLVPGYGLELHTVAFAGVRGKGVKPLLLLPWRLGSAWLQARRLMAQLQPQLVLGFGGYISVPGGLAAVSRRIPLVLHEQNAVPGLANRLLAHVARLTFTAFPKALRGAQWVGNPLRAEFAQQASPRKRFAHREGPLRLLVIGGSLGAQALNDIVPRALALIPAQQRPQVTHQSGAKQLEALKANYAQAGVEAELTAFIKNTARAYAEADLVLCRAGASTVTEIAAVGAAACFVPYPHAVDDHQTVNANYLVTEDAAWLVQQNALTPQALAEFIQRLTRDELCARAAKAQALAKMDAVEQIVQACEELVE</sequence>
<comment type="function">
    <text evidence="10">Cell wall formation. Catalyzes the transfer of a GlcNAc subunit on undecaprenyl-pyrophosphoryl-MurNAc-pentapeptide (lipid intermediate I) to form undecaprenyl-pyrophosphoryl-MurNAc-(pentapeptide)GlcNAc (lipid intermediate II).</text>
</comment>
<evidence type="ECO:0000313" key="13">
    <source>
        <dbReference type="EMBL" id="PAT35362.1"/>
    </source>
</evidence>
<evidence type="ECO:0000256" key="10">
    <source>
        <dbReference type="HAMAP-Rule" id="MF_00033"/>
    </source>
</evidence>
<comment type="caution">
    <text evidence="13">The sequence shown here is derived from an EMBL/GenBank/DDBJ whole genome shotgun (WGS) entry which is preliminary data.</text>
</comment>
<evidence type="ECO:0000256" key="9">
    <source>
        <dbReference type="ARBA" id="ARBA00023316"/>
    </source>
</evidence>
<dbReference type="GO" id="GO:0005975">
    <property type="term" value="P:carbohydrate metabolic process"/>
    <property type="evidence" value="ECO:0007669"/>
    <property type="project" value="InterPro"/>
</dbReference>
<evidence type="ECO:0000256" key="6">
    <source>
        <dbReference type="ARBA" id="ARBA00022984"/>
    </source>
</evidence>
<evidence type="ECO:0000256" key="8">
    <source>
        <dbReference type="ARBA" id="ARBA00023306"/>
    </source>
</evidence>
<dbReference type="Proteomes" id="UP000217999">
    <property type="component" value="Unassembled WGS sequence"/>
</dbReference>
<dbReference type="EMBL" id="NSJF01000002">
    <property type="protein sequence ID" value="PAT35362.1"/>
    <property type="molecule type" value="Genomic_DNA"/>
</dbReference>
<dbReference type="GO" id="GO:0008360">
    <property type="term" value="P:regulation of cell shape"/>
    <property type="evidence" value="ECO:0007669"/>
    <property type="project" value="UniProtKB-KW"/>
</dbReference>
<dbReference type="AlphaFoldDB" id="A0A2A2AC77"/>
<keyword evidence="6 10" id="KW-0573">Peptidoglycan synthesis</keyword>
<comment type="pathway">
    <text evidence="10">Cell wall biogenesis; peptidoglycan biosynthesis.</text>
</comment>
<proteinExistence type="inferred from homology"/>
<comment type="similarity">
    <text evidence="10">Belongs to the glycosyltransferase 28 family. MurG subfamily.</text>
</comment>
<keyword evidence="5 10" id="KW-0133">Cell shape</keyword>
<evidence type="ECO:0000256" key="3">
    <source>
        <dbReference type="ARBA" id="ARBA00022676"/>
    </source>
</evidence>
<evidence type="ECO:0000259" key="12">
    <source>
        <dbReference type="Pfam" id="PF04101"/>
    </source>
</evidence>
<dbReference type="GO" id="GO:0005886">
    <property type="term" value="C:plasma membrane"/>
    <property type="evidence" value="ECO:0007669"/>
    <property type="project" value="UniProtKB-SubCell"/>
</dbReference>
<evidence type="ECO:0000259" key="11">
    <source>
        <dbReference type="Pfam" id="PF03033"/>
    </source>
</evidence>
<gene>
    <name evidence="10 13" type="primary">murG</name>
    <name evidence="13" type="ORF">CK620_05670</name>
</gene>
<protein>
    <recommendedName>
        <fullName evidence="10">UDP-N-acetylglucosamine--N-acetylmuramyl-(pentapeptide) pyrophosphoryl-undecaprenol N-acetylglucosamine transferase</fullName>
        <ecNumber evidence="10">2.4.1.227</ecNumber>
    </recommendedName>
    <alternativeName>
        <fullName evidence="10">Undecaprenyl-PP-MurNAc-pentapeptide-UDPGlcNAc GlcNAc transferase</fullName>
    </alternativeName>
</protein>
<feature type="binding site" evidence="10">
    <location>
        <position position="191"/>
    </location>
    <ligand>
        <name>UDP-N-acetyl-alpha-D-glucosamine</name>
        <dbReference type="ChEBI" id="CHEBI:57705"/>
    </ligand>
</feature>
<reference evidence="13 14" key="1">
    <citation type="submission" date="2017-08" db="EMBL/GenBank/DDBJ databases">
        <title>WGS of Clinical strains of the CDC Group NO-1 linked to zoonotic infections in humans.</title>
        <authorList>
            <person name="Bernier A.-M."/>
            <person name="Bernard K."/>
        </authorList>
    </citation>
    <scope>NUCLEOTIDE SEQUENCE [LARGE SCALE GENOMIC DNA]</scope>
    <source>
        <strain evidence="13 14">NML03-0146</strain>
    </source>
</reference>
<dbReference type="InterPro" id="IPR006009">
    <property type="entry name" value="GlcNAc_MurG"/>
</dbReference>
<dbReference type="Gene3D" id="3.40.50.2000">
    <property type="entry name" value="Glycogen Phosphorylase B"/>
    <property type="match status" value="2"/>
</dbReference>
<name>A0A2A2AC77_9BURK</name>
<feature type="binding site" evidence="10">
    <location>
        <position position="163"/>
    </location>
    <ligand>
        <name>UDP-N-acetyl-alpha-D-glucosamine</name>
        <dbReference type="ChEBI" id="CHEBI:57705"/>
    </ligand>
</feature>
<dbReference type="NCBIfam" id="TIGR01133">
    <property type="entry name" value="murG"/>
    <property type="match status" value="1"/>
</dbReference>